<name>A0A1G4QLK1_9CAUL</name>
<accession>A0A1G4QLK1</accession>
<dbReference type="STRING" id="260084.SAMN02927928_1338"/>
<dbReference type="AlphaFoldDB" id="A0A1G4QLK1"/>
<protein>
    <submittedName>
        <fullName evidence="1">Uncharacterized protein</fullName>
    </submittedName>
</protein>
<keyword evidence="2" id="KW-1185">Reference proteome</keyword>
<gene>
    <name evidence="1" type="ORF">SAMN02927928_1338</name>
</gene>
<sequence length="227" mass="24393">MAVVVAASTGPAEAQTLQGNSSPPAILQRRPLPPAPVQWQAVLDRLARVRASRQGPGVVARLVKSELDKTELPVLLPREGVLDTAKAKLMSFGDAYALDLPQAKGVHITAYGNRTFLPAPAGAVSRRPITRLKDVAEDIRITQMEDGWTATFSRYGMVYSLDVSCDDAAAPECKTDGYLKTVITQFDDVGLGARAQAEAERFRANANQTGSLVDQLTKSFRDLTKGG</sequence>
<organism evidence="1 2">
    <name type="scientific">Asticcacaulis taihuensis</name>
    <dbReference type="NCBI Taxonomy" id="260084"/>
    <lineage>
        <taxon>Bacteria</taxon>
        <taxon>Pseudomonadati</taxon>
        <taxon>Pseudomonadota</taxon>
        <taxon>Alphaproteobacteria</taxon>
        <taxon>Caulobacterales</taxon>
        <taxon>Caulobacteraceae</taxon>
        <taxon>Asticcacaulis</taxon>
    </lineage>
</organism>
<reference evidence="2" key="1">
    <citation type="submission" date="2016-10" db="EMBL/GenBank/DDBJ databases">
        <authorList>
            <person name="Varghese N."/>
            <person name="Submissions S."/>
        </authorList>
    </citation>
    <scope>NUCLEOTIDE SEQUENCE [LARGE SCALE GENOMIC DNA]</scope>
    <source>
        <strain evidence="2">CGMCC 1.3431</strain>
    </source>
</reference>
<dbReference type="Proteomes" id="UP000199150">
    <property type="component" value="Unassembled WGS sequence"/>
</dbReference>
<evidence type="ECO:0000313" key="2">
    <source>
        <dbReference type="Proteomes" id="UP000199150"/>
    </source>
</evidence>
<dbReference type="EMBL" id="FMTS01000001">
    <property type="protein sequence ID" value="SCW45325.1"/>
    <property type="molecule type" value="Genomic_DNA"/>
</dbReference>
<proteinExistence type="predicted"/>
<evidence type="ECO:0000313" key="1">
    <source>
        <dbReference type="EMBL" id="SCW45325.1"/>
    </source>
</evidence>